<protein>
    <recommendedName>
        <fullName evidence="1">DUF8128 domain-containing protein</fullName>
    </recommendedName>
</protein>
<evidence type="ECO:0000259" key="1">
    <source>
        <dbReference type="Pfam" id="PF26449"/>
    </source>
</evidence>
<feature type="domain" description="DUF8128" evidence="1">
    <location>
        <begin position="104"/>
        <end position="328"/>
    </location>
</feature>
<dbReference type="AlphaFoldDB" id="A0A1G2EMS2"/>
<sequence length="439" mass="51094">MTPSEAFEFILPALKIAWNIVKDWWWLPAPFVLWRAFSFMWLWWRQEIFDSGIKSIMLEITIPKEVLKPIRAMETVLSNLWQVLFDAPGDFWEKYIDGKFILSYSFEIAAINGEPRFFLRIPKSNQDAIEAAIYAQYPDAEITVIEDYTKSVPQDIPNREWDLWGADYKLRKPNPYPIKTYTKFETEREALEEKRIDPIASLLEAMAKTGPGEQIWVQIMAKPISNKEVPWVDEGFKIRDEIARRPPSKAASRRPLLLEAADILIAGNIPGATKEEERELIPPEMKLTPGERDIVSAIEEKISKLAFETNVRFIYLGQKDKFFKPRLRLPLSYFGAFTTENLNAIVPHGQPLLTKIRKSWFLPINLFYERRLYLRKRSIFRKYVNRQTPFHPLDGGTFILNTEELATLYHFPGRRVAPAPFFERIEAKKGEAPPGLPTE</sequence>
<dbReference type="EMBL" id="MHMM01000010">
    <property type="protein sequence ID" value="OGZ27114.1"/>
    <property type="molecule type" value="Genomic_DNA"/>
</dbReference>
<dbReference type="InterPro" id="IPR058441">
    <property type="entry name" value="DUF8128"/>
</dbReference>
<evidence type="ECO:0000313" key="3">
    <source>
        <dbReference type="Proteomes" id="UP000177740"/>
    </source>
</evidence>
<name>A0A1G2EMS2_9BACT</name>
<comment type="caution">
    <text evidence="2">The sequence shown here is derived from an EMBL/GenBank/DDBJ whole genome shotgun (WGS) entry which is preliminary data.</text>
</comment>
<dbReference type="Pfam" id="PF26449">
    <property type="entry name" value="DUF8128"/>
    <property type="match status" value="1"/>
</dbReference>
<accession>A0A1G2EMS2</accession>
<evidence type="ECO:0000313" key="2">
    <source>
        <dbReference type="EMBL" id="OGZ27114.1"/>
    </source>
</evidence>
<proteinExistence type="predicted"/>
<organism evidence="2 3">
    <name type="scientific">Candidatus Nealsonbacteria bacterium RIFOXYB1_FULL_40_15</name>
    <dbReference type="NCBI Taxonomy" id="1801677"/>
    <lineage>
        <taxon>Bacteria</taxon>
        <taxon>Candidatus Nealsoniibacteriota</taxon>
    </lineage>
</organism>
<dbReference type="Proteomes" id="UP000177740">
    <property type="component" value="Unassembled WGS sequence"/>
</dbReference>
<reference evidence="2 3" key="1">
    <citation type="journal article" date="2016" name="Nat. Commun.">
        <title>Thousands of microbial genomes shed light on interconnected biogeochemical processes in an aquifer system.</title>
        <authorList>
            <person name="Anantharaman K."/>
            <person name="Brown C.T."/>
            <person name="Hug L.A."/>
            <person name="Sharon I."/>
            <person name="Castelle C.J."/>
            <person name="Probst A.J."/>
            <person name="Thomas B.C."/>
            <person name="Singh A."/>
            <person name="Wilkins M.J."/>
            <person name="Karaoz U."/>
            <person name="Brodie E.L."/>
            <person name="Williams K.H."/>
            <person name="Hubbard S.S."/>
            <person name="Banfield J.F."/>
        </authorList>
    </citation>
    <scope>NUCLEOTIDE SEQUENCE [LARGE SCALE GENOMIC DNA]</scope>
</reference>
<gene>
    <name evidence="2" type="ORF">A2365_00390</name>
</gene>
<dbReference type="STRING" id="1801677.A2365_00390"/>